<dbReference type="AlphaFoldDB" id="A0AAW0L3U1"/>
<proteinExistence type="predicted"/>
<gene>
    <name evidence="1" type="primary">UGT71D1</name>
    <name evidence="1" type="ORF">CFP56_008130</name>
</gene>
<evidence type="ECO:0000313" key="2">
    <source>
        <dbReference type="Proteomes" id="UP000237347"/>
    </source>
</evidence>
<comment type="caution">
    <text evidence="1">The sequence shown here is derived from an EMBL/GenBank/DDBJ whole genome shotgun (WGS) entry which is preliminary data.</text>
</comment>
<evidence type="ECO:0000313" key="1">
    <source>
        <dbReference type="EMBL" id="KAK7846348.1"/>
    </source>
</evidence>
<dbReference type="EMBL" id="PKMF04000157">
    <property type="protein sequence ID" value="KAK7846348.1"/>
    <property type="molecule type" value="Genomic_DNA"/>
</dbReference>
<name>A0AAW0L3U1_QUESU</name>
<keyword evidence="2" id="KW-1185">Reference proteome</keyword>
<protein>
    <submittedName>
        <fullName evidence="1">Udp-glycosyltransferase 71d1</fullName>
    </submittedName>
</protein>
<reference evidence="1 2" key="1">
    <citation type="journal article" date="2018" name="Sci. Data">
        <title>The draft genome sequence of cork oak.</title>
        <authorList>
            <person name="Ramos A.M."/>
            <person name="Usie A."/>
            <person name="Barbosa P."/>
            <person name="Barros P.M."/>
            <person name="Capote T."/>
            <person name="Chaves I."/>
            <person name="Simoes F."/>
            <person name="Abreu I."/>
            <person name="Carrasquinho I."/>
            <person name="Faro C."/>
            <person name="Guimaraes J.B."/>
            <person name="Mendonca D."/>
            <person name="Nobrega F."/>
            <person name="Rodrigues L."/>
            <person name="Saibo N.J.M."/>
            <person name="Varela M.C."/>
            <person name="Egas C."/>
            <person name="Matos J."/>
            <person name="Miguel C.M."/>
            <person name="Oliveira M.M."/>
            <person name="Ricardo C.P."/>
            <person name="Goncalves S."/>
        </authorList>
    </citation>
    <scope>NUCLEOTIDE SEQUENCE [LARGE SCALE GENOMIC DNA]</scope>
    <source>
        <strain evidence="2">cv. HL8</strain>
    </source>
</reference>
<dbReference type="Gene3D" id="3.40.50.2000">
    <property type="entry name" value="Glycogen Phosphorylase B"/>
    <property type="match status" value="1"/>
</dbReference>
<accession>A0AAW0L3U1</accession>
<organism evidence="1 2">
    <name type="scientific">Quercus suber</name>
    <name type="common">Cork oak</name>
    <dbReference type="NCBI Taxonomy" id="58331"/>
    <lineage>
        <taxon>Eukaryota</taxon>
        <taxon>Viridiplantae</taxon>
        <taxon>Streptophyta</taxon>
        <taxon>Embryophyta</taxon>
        <taxon>Tracheophyta</taxon>
        <taxon>Spermatophyta</taxon>
        <taxon>Magnoliopsida</taxon>
        <taxon>eudicotyledons</taxon>
        <taxon>Gunneridae</taxon>
        <taxon>Pentapetalae</taxon>
        <taxon>rosids</taxon>
        <taxon>fabids</taxon>
        <taxon>Fagales</taxon>
        <taxon>Fagaceae</taxon>
        <taxon>Quercus</taxon>
    </lineage>
</organism>
<dbReference type="Proteomes" id="UP000237347">
    <property type="component" value="Unassembled WGS sequence"/>
</dbReference>
<sequence length="111" mass="12823">MVQGTTKILSINKFVVVFITRDQAKSSKDDQIRGCAHRNPWIGNLVPIVEFAQRIVDHDHRFSATILIINMPGRRLLDLYIQSRVATSTTNIRFVHLPRWTFPHLITPKFS</sequence>